<dbReference type="InterPro" id="IPR043502">
    <property type="entry name" value="DNA/RNA_pol_sf"/>
</dbReference>
<dbReference type="PANTHER" id="PTHR47027:SF20">
    <property type="entry name" value="REVERSE TRANSCRIPTASE-LIKE PROTEIN WITH RNA-DIRECTED DNA POLYMERASE DOMAIN"/>
    <property type="match status" value="1"/>
</dbReference>
<evidence type="ECO:0000256" key="1">
    <source>
        <dbReference type="SAM" id="MobiDB-lite"/>
    </source>
</evidence>
<comment type="caution">
    <text evidence="3">The sequence shown here is derived from an EMBL/GenBank/DDBJ whole genome shotgun (WGS) entry which is preliminary data.</text>
</comment>
<gene>
    <name evidence="3" type="ORF">BCR32DRAFT_278643</name>
</gene>
<feature type="region of interest" description="Disordered" evidence="1">
    <location>
        <begin position="203"/>
        <end position="226"/>
    </location>
</feature>
<accession>A0A1Y1XAF6</accession>
<dbReference type="PANTHER" id="PTHR47027">
    <property type="entry name" value="REVERSE TRANSCRIPTASE DOMAIN-CONTAINING PROTEIN"/>
    <property type="match status" value="1"/>
</dbReference>
<dbReference type="AlphaFoldDB" id="A0A1Y1XAF6"/>
<dbReference type="EMBL" id="MCFG01000088">
    <property type="protein sequence ID" value="ORX82732.1"/>
    <property type="molecule type" value="Genomic_DNA"/>
</dbReference>
<dbReference type="Pfam" id="PF00078">
    <property type="entry name" value="RVT_1"/>
    <property type="match status" value="1"/>
</dbReference>
<dbReference type="InterPro" id="IPR000477">
    <property type="entry name" value="RT_dom"/>
</dbReference>
<dbReference type="OrthoDB" id="410104at2759"/>
<reference evidence="3 4" key="2">
    <citation type="submission" date="2016-08" db="EMBL/GenBank/DDBJ databases">
        <title>Pervasive Adenine N6-methylation of Active Genes in Fungi.</title>
        <authorList>
            <consortium name="DOE Joint Genome Institute"/>
            <person name="Mondo S.J."/>
            <person name="Dannebaum R.O."/>
            <person name="Kuo R.C."/>
            <person name="Labutti K."/>
            <person name="Haridas S."/>
            <person name="Kuo A."/>
            <person name="Salamov A."/>
            <person name="Ahrendt S.R."/>
            <person name="Lipzen A."/>
            <person name="Sullivan W."/>
            <person name="Andreopoulos W.B."/>
            <person name="Clum A."/>
            <person name="Lindquist E."/>
            <person name="Daum C."/>
            <person name="Ramamoorthy G.K."/>
            <person name="Gryganskyi A."/>
            <person name="Culley D."/>
            <person name="Magnuson J.K."/>
            <person name="James T.Y."/>
            <person name="O'Malley M.A."/>
            <person name="Stajich J.E."/>
            <person name="Spatafora J.W."/>
            <person name="Visel A."/>
            <person name="Grigoriev I.V."/>
        </authorList>
    </citation>
    <scope>NUCLEOTIDE SEQUENCE [LARGE SCALE GENOMIC DNA]</scope>
    <source>
        <strain evidence="3 4">S4</strain>
    </source>
</reference>
<evidence type="ECO:0000313" key="3">
    <source>
        <dbReference type="EMBL" id="ORX82732.1"/>
    </source>
</evidence>
<proteinExistence type="predicted"/>
<name>A0A1Y1XAF6_9FUNG</name>
<dbReference type="Proteomes" id="UP000193944">
    <property type="component" value="Unassembled WGS sequence"/>
</dbReference>
<feature type="domain" description="Reverse transcriptase" evidence="2">
    <location>
        <begin position="252"/>
        <end position="371"/>
    </location>
</feature>
<dbReference type="SUPFAM" id="SSF56672">
    <property type="entry name" value="DNA/RNA polymerases"/>
    <property type="match status" value="1"/>
</dbReference>
<organism evidence="3 4">
    <name type="scientific">Anaeromyces robustus</name>
    <dbReference type="NCBI Taxonomy" id="1754192"/>
    <lineage>
        <taxon>Eukaryota</taxon>
        <taxon>Fungi</taxon>
        <taxon>Fungi incertae sedis</taxon>
        <taxon>Chytridiomycota</taxon>
        <taxon>Chytridiomycota incertae sedis</taxon>
        <taxon>Neocallimastigomycetes</taxon>
        <taxon>Neocallimastigales</taxon>
        <taxon>Neocallimastigaceae</taxon>
        <taxon>Anaeromyces</taxon>
    </lineage>
</organism>
<reference evidence="3 4" key="1">
    <citation type="submission" date="2016-08" db="EMBL/GenBank/DDBJ databases">
        <title>A Parts List for Fungal Cellulosomes Revealed by Comparative Genomics.</title>
        <authorList>
            <consortium name="DOE Joint Genome Institute"/>
            <person name="Haitjema C.H."/>
            <person name="Gilmore S.P."/>
            <person name="Henske J.K."/>
            <person name="Solomon K.V."/>
            <person name="De Groot R."/>
            <person name="Kuo A."/>
            <person name="Mondo S.J."/>
            <person name="Salamov A.A."/>
            <person name="Labutti K."/>
            <person name="Zhao Z."/>
            <person name="Chiniquy J."/>
            <person name="Barry K."/>
            <person name="Brewer H.M."/>
            <person name="Purvine S.O."/>
            <person name="Wright A.T."/>
            <person name="Boxma B."/>
            <person name="Van Alen T."/>
            <person name="Hackstein J.H."/>
            <person name="Baker S.E."/>
            <person name="Grigoriev I.V."/>
            <person name="O'Malley M.A."/>
        </authorList>
    </citation>
    <scope>NUCLEOTIDE SEQUENCE [LARGE SCALE GENOMIC DNA]</scope>
    <source>
        <strain evidence="3 4">S4</strain>
    </source>
</reference>
<feature type="compositionally biased region" description="Polar residues" evidence="1">
    <location>
        <begin position="203"/>
        <end position="214"/>
    </location>
</feature>
<evidence type="ECO:0000259" key="2">
    <source>
        <dbReference type="Pfam" id="PF00078"/>
    </source>
</evidence>
<sequence>MIISFQLEQDRNTFIKHNVDLNSKFTQINRTNSLGFSEDLDEDFENNIYYLMLNAFLDGCYAFDKLDIKRERRWWRGQLFKGSPESPVPYIVGLSHFLTVVMPIVNISFRILLNWYNNNKNTPGGFKGVDVEKIRHGIYSDTDSNGISFVEWERLECQTESGTYSKSPFLLRSATLLNDIMPVVCKRQHILFNKFKTNLSRNVNADNTVGQPSRANADPISDPNSNGSLLFSKEDKLRRFAEHYELLASDVTGHRVRQGCPLSPILFNLFINDIFNNCLHNGVKIDTEYYCGGLFADDIVLCAPSRSRMNKLLRSVGKWAKDNEMTFGINKCATLAVRHEKSEFILREDPTFYLTEITIPKTDCYTYLGVHKTLDLKFVINKMKNKVNKALFSIQGFLKNDLIPIPLKRTLFSAKVIGQVSYYAPLLGSNKNNTSSTQTIINKGFYWILGYSKPNSFVSIYCISKELNIPPLSGKCALAQVRCFNKWKDSNCIISKIVNNVATTRK</sequence>
<evidence type="ECO:0000313" key="4">
    <source>
        <dbReference type="Proteomes" id="UP000193944"/>
    </source>
</evidence>
<protein>
    <recommendedName>
        <fullName evidence="2">Reverse transcriptase domain-containing protein</fullName>
    </recommendedName>
</protein>
<keyword evidence="4" id="KW-1185">Reference proteome</keyword>